<dbReference type="STRING" id="765912.Thimo_2141"/>
<dbReference type="KEGG" id="tmb:Thimo_2141"/>
<dbReference type="Proteomes" id="UP000010816">
    <property type="component" value="Chromosome"/>
</dbReference>
<dbReference type="InterPro" id="IPR013096">
    <property type="entry name" value="Cupin_2"/>
</dbReference>
<protein>
    <submittedName>
        <fullName evidence="2">Cupin domain-containing protein</fullName>
    </submittedName>
</protein>
<dbReference type="Pfam" id="PF07883">
    <property type="entry name" value="Cupin_2"/>
    <property type="match status" value="1"/>
</dbReference>
<dbReference type="SUPFAM" id="SSF51182">
    <property type="entry name" value="RmlC-like cupins"/>
    <property type="match status" value="1"/>
</dbReference>
<sequence length="102" mass="11563">MENLFADLPVLATGEAFDELMRCRNVRIERIASSPVPGSVWYDQPHDEWVVLLTGQARLEMAGEVLEMGPGDHLFIPARTWHRVLATSDEPRCLWLAVHIDP</sequence>
<reference evidence="2 3" key="1">
    <citation type="submission" date="2011-09" db="EMBL/GenBank/DDBJ databases">
        <title>Complete sequence of chromosome of Thioflavicoccus mobilis 8321.</title>
        <authorList>
            <consortium name="US DOE Joint Genome Institute"/>
            <person name="Lucas S."/>
            <person name="Han J."/>
            <person name="Lapidus A."/>
            <person name="Cheng J.-F."/>
            <person name="Goodwin L."/>
            <person name="Pitluck S."/>
            <person name="Peters L."/>
            <person name="Ovchinnikova G."/>
            <person name="Lu M."/>
            <person name="Detter J.C."/>
            <person name="Han C."/>
            <person name="Tapia R."/>
            <person name="Land M."/>
            <person name="Hauser L."/>
            <person name="Kyrpides N."/>
            <person name="Ivanova N."/>
            <person name="Pagani I."/>
            <person name="Vogl K."/>
            <person name="Liu Z."/>
            <person name="Imhoff J."/>
            <person name="Thiel V."/>
            <person name="Frigaard N.-U."/>
            <person name="Bryant D."/>
            <person name="Woyke T."/>
        </authorList>
    </citation>
    <scope>NUCLEOTIDE SEQUENCE [LARGE SCALE GENOMIC DNA]</scope>
    <source>
        <strain evidence="2 3">8321</strain>
    </source>
</reference>
<proteinExistence type="predicted"/>
<dbReference type="eggNOG" id="COG1917">
    <property type="taxonomic scope" value="Bacteria"/>
</dbReference>
<keyword evidence="3" id="KW-1185">Reference proteome</keyword>
<name>L0GYJ1_9GAMM</name>
<dbReference type="InterPro" id="IPR014710">
    <property type="entry name" value="RmlC-like_jellyroll"/>
</dbReference>
<dbReference type="EMBL" id="CP003051">
    <property type="protein sequence ID" value="AGA90892.1"/>
    <property type="molecule type" value="Genomic_DNA"/>
</dbReference>
<evidence type="ECO:0000313" key="2">
    <source>
        <dbReference type="EMBL" id="AGA90892.1"/>
    </source>
</evidence>
<dbReference type="HOGENOM" id="CLU_147397_1_0_6"/>
<dbReference type="RefSeq" id="WP_015281032.1">
    <property type="nucleotide sequence ID" value="NC_019940.1"/>
</dbReference>
<feature type="domain" description="Cupin type-2" evidence="1">
    <location>
        <begin position="44"/>
        <end position="98"/>
    </location>
</feature>
<dbReference type="Gene3D" id="2.60.120.10">
    <property type="entry name" value="Jelly Rolls"/>
    <property type="match status" value="1"/>
</dbReference>
<accession>L0GYJ1</accession>
<organism evidence="2 3">
    <name type="scientific">Thioflavicoccus mobilis 8321</name>
    <dbReference type="NCBI Taxonomy" id="765912"/>
    <lineage>
        <taxon>Bacteria</taxon>
        <taxon>Pseudomonadati</taxon>
        <taxon>Pseudomonadota</taxon>
        <taxon>Gammaproteobacteria</taxon>
        <taxon>Chromatiales</taxon>
        <taxon>Chromatiaceae</taxon>
        <taxon>Thioflavicoccus</taxon>
    </lineage>
</organism>
<dbReference type="AlphaFoldDB" id="L0GYJ1"/>
<evidence type="ECO:0000259" key="1">
    <source>
        <dbReference type="Pfam" id="PF07883"/>
    </source>
</evidence>
<evidence type="ECO:0000313" key="3">
    <source>
        <dbReference type="Proteomes" id="UP000010816"/>
    </source>
</evidence>
<dbReference type="CDD" id="cd06981">
    <property type="entry name" value="cupin_reut_a1446"/>
    <property type="match status" value="1"/>
</dbReference>
<dbReference type="InterPro" id="IPR011051">
    <property type="entry name" value="RmlC_Cupin_sf"/>
</dbReference>
<gene>
    <name evidence="2" type="ORF">Thimo_2141</name>
</gene>